<name>A0A0A3F0I4_9VIBR</name>
<proteinExistence type="predicted"/>
<evidence type="ECO:0000313" key="3">
    <source>
        <dbReference type="EMBL" id="WDG10864.1"/>
    </source>
</evidence>
<accession>A0A0A3F0I4</accession>
<evidence type="ECO:0000313" key="2">
    <source>
        <dbReference type="EMBL" id="UTZ33748.1"/>
    </source>
</evidence>
<dbReference type="GeneID" id="67379041"/>
<dbReference type="EMBL" id="CP050468">
    <property type="protein sequence ID" value="UTZ28388.1"/>
    <property type="molecule type" value="Genomic_DNA"/>
</dbReference>
<dbReference type="Proteomes" id="UP001219537">
    <property type="component" value="Chromosome 2"/>
</dbReference>
<evidence type="ECO:0000313" key="4">
    <source>
        <dbReference type="Proteomes" id="UP001058687"/>
    </source>
</evidence>
<dbReference type="Proteomes" id="UP001059912">
    <property type="component" value="Chromosome 2"/>
</dbReference>
<dbReference type="Proteomes" id="UP001058687">
    <property type="component" value="Chromosome 2"/>
</dbReference>
<reference evidence="3" key="2">
    <citation type="submission" date="2023-02" db="EMBL/GenBank/DDBJ databases">
        <title>Isolation, identification, and genome analysis of Vibrio campbellii in the Penaeus vannamei larvae stage.</title>
        <authorList>
            <person name="Huang T."/>
            <person name="Zhang B."/>
        </authorList>
    </citation>
    <scope>NUCLEOTIDE SEQUENCE</scope>
    <source>
        <strain evidence="3">20220413_1</strain>
    </source>
</reference>
<dbReference type="RefSeq" id="WP_005432382.1">
    <property type="nucleotide sequence ID" value="NZ_BBKU01000011.1"/>
</dbReference>
<sequence length="150" mass="17572">MSDKYISMIQEFFQVFEALNQHVFDSFGEMATWETQLVRLDIDQGDKEQSYDVAQIASMLNFSEDTVQSFLVVYSFLSNNLYDLIGNREYEDWGTDGNSLQVEYSDLTIESFDANQIAPLMERRVYFEWTFEALQRTYDDMMAISHGRIA</sequence>
<dbReference type="EMBL" id="CP050471">
    <property type="protein sequence ID" value="UTZ33748.1"/>
    <property type="molecule type" value="Genomic_DNA"/>
</dbReference>
<organism evidence="1 4">
    <name type="scientific">Vibrio campbellii</name>
    <dbReference type="NCBI Taxonomy" id="680"/>
    <lineage>
        <taxon>Bacteria</taxon>
        <taxon>Pseudomonadati</taxon>
        <taxon>Pseudomonadota</taxon>
        <taxon>Gammaproteobacteria</taxon>
        <taxon>Vibrionales</taxon>
        <taxon>Vibrionaceae</taxon>
        <taxon>Vibrio</taxon>
    </lineage>
</organism>
<gene>
    <name evidence="1" type="ORF">HB761_16940</name>
    <name evidence="2" type="ORF">HB762_21030</name>
    <name evidence="3" type="ORF">PUN50_26240</name>
</gene>
<dbReference type="OrthoDB" id="5884528at2"/>
<dbReference type="EMBL" id="CP117989">
    <property type="protein sequence ID" value="WDG10864.1"/>
    <property type="molecule type" value="Genomic_DNA"/>
</dbReference>
<evidence type="ECO:0000313" key="5">
    <source>
        <dbReference type="Proteomes" id="UP001059912"/>
    </source>
</evidence>
<reference evidence="1" key="1">
    <citation type="submission" date="2020-03" db="EMBL/GenBank/DDBJ databases">
        <title>Five strains of Vibrio campbellii isolated from Mariana Trench.</title>
        <authorList>
            <person name="Liang J."/>
            <person name="Zhang X.-H."/>
        </authorList>
    </citation>
    <scope>NUCLEOTIDE SEQUENCE</scope>
    <source>
        <strain evidence="2">LJC013</strain>
        <strain evidence="1">LJC014</strain>
    </source>
</reference>
<dbReference type="AlphaFoldDB" id="A0A0A3F0I4"/>
<protein>
    <submittedName>
        <fullName evidence="1">Uncharacterized protein</fullName>
    </submittedName>
</protein>
<keyword evidence="5" id="KW-1185">Reference proteome</keyword>
<evidence type="ECO:0000313" key="1">
    <source>
        <dbReference type="EMBL" id="UTZ28388.1"/>
    </source>
</evidence>